<dbReference type="EMBL" id="BARW01027520">
    <property type="protein sequence ID" value="GAJ15946.1"/>
    <property type="molecule type" value="Genomic_DNA"/>
</dbReference>
<feature type="transmembrane region" description="Helical" evidence="1">
    <location>
        <begin position="12"/>
        <end position="32"/>
    </location>
</feature>
<dbReference type="AlphaFoldDB" id="X1VK90"/>
<keyword evidence="1" id="KW-1133">Transmembrane helix</keyword>
<feature type="transmembrane region" description="Helical" evidence="1">
    <location>
        <begin position="38"/>
        <end position="60"/>
    </location>
</feature>
<keyword evidence="1" id="KW-0812">Transmembrane</keyword>
<protein>
    <submittedName>
        <fullName evidence="2">Uncharacterized protein</fullName>
    </submittedName>
</protein>
<keyword evidence="1" id="KW-0472">Membrane</keyword>
<reference evidence="2" key="1">
    <citation type="journal article" date="2014" name="Front. Microbiol.">
        <title>High frequency of phylogenetically diverse reductive dehalogenase-homologous genes in deep subseafloor sedimentary metagenomes.</title>
        <authorList>
            <person name="Kawai M."/>
            <person name="Futagami T."/>
            <person name="Toyoda A."/>
            <person name="Takaki Y."/>
            <person name="Nishi S."/>
            <person name="Hori S."/>
            <person name="Arai W."/>
            <person name="Tsubouchi T."/>
            <person name="Morono Y."/>
            <person name="Uchiyama I."/>
            <person name="Ito T."/>
            <person name="Fujiyama A."/>
            <person name="Inagaki F."/>
            <person name="Takami H."/>
        </authorList>
    </citation>
    <scope>NUCLEOTIDE SEQUENCE</scope>
    <source>
        <strain evidence="2">Expedition CK06-06</strain>
    </source>
</reference>
<comment type="caution">
    <text evidence="2">The sequence shown here is derived from an EMBL/GenBank/DDBJ whole genome shotgun (WGS) entry which is preliminary data.</text>
</comment>
<evidence type="ECO:0000313" key="2">
    <source>
        <dbReference type="EMBL" id="GAJ15946.1"/>
    </source>
</evidence>
<name>X1VK90_9ZZZZ</name>
<sequence length="65" mass="6972">MKKENYKHDIRSCGPAGAVYGLGVVGAAVYYISHATGFGMGVIGFLKAIVWPAFLVYEFLGFLGI</sequence>
<accession>X1VK90</accession>
<evidence type="ECO:0000256" key="1">
    <source>
        <dbReference type="SAM" id="Phobius"/>
    </source>
</evidence>
<gene>
    <name evidence="2" type="ORF">S12H4_44635</name>
</gene>
<organism evidence="2">
    <name type="scientific">marine sediment metagenome</name>
    <dbReference type="NCBI Taxonomy" id="412755"/>
    <lineage>
        <taxon>unclassified sequences</taxon>
        <taxon>metagenomes</taxon>
        <taxon>ecological metagenomes</taxon>
    </lineage>
</organism>
<proteinExistence type="predicted"/>